<organism evidence="2 3">
    <name type="scientific">Rubripirellula tenax</name>
    <dbReference type="NCBI Taxonomy" id="2528015"/>
    <lineage>
        <taxon>Bacteria</taxon>
        <taxon>Pseudomonadati</taxon>
        <taxon>Planctomycetota</taxon>
        <taxon>Planctomycetia</taxon>
        <taxon>Pirellulales</taxon>
        <taxon>Pirellulaceae</taxon>
        <taxon>Rubripirellula</taxon>
    </lineage>
</organism>
<keyword evidence="2" id="KW-0808">Transferase</keyword>
<dbReference type="InterPro" id="IPR029063">
    <property type="entry name" value="SAM-dependent_MTases_sf"/>
</dbReference>
<gene>
    <name evidence="2" type="ORF">Poly51_42360</name>
</gene>
<dbReference type="PANTHER" id="PTHR37524:SF2">
    <property type="entry name" value="RIBOSOMAL RNA METHYLTRANSFERASE FTSJ DOMAIN-CONTAINING PROTEIN"/>
    <property type="match status" value="1"/>
</dbReference>
<dbReference type="PANTHER" id="PTHR37524">
    <property type="entry name" value="RIBOSOMAL RNA LARGE SUBUNIT METHYLTRANSFERASE M"/>
    <property type="match status" value="1"/>
</dbReference>
<dbReference type="InterPro" id="IPR002877">
    <property type="entry name" value="RNA_MeTrfase_FtsJ_dom"/>
</dbReference>
<keyword evidence="3" id="KW-1185">Reference proteome</keyword>
<accession>A0A5C6EMG6</accession>
<evidence type="ECO:0000313" key="2">
    <source>
        <dbReference type="EMBL" id="TWU50943.1"/>
    </source>
</evidence>
<sequence>MTDPSDDTPTFVMLTCAHGAESAVKQAIAPEGWRLAFSRPGFVTAKHDEKKELPNGIFIRTAARSIGQSRNESGKAQLDKLVESLKSSGLAARPLDQLHVWAKDRAAIGRFGFEPGIDEVSRAVGEEIYEAIGDKWVRCDAPNRIAQPGESVLDVVLVEPSHWFFGIHTATVWPTRWPGGVQPIDPAEEPVSRAYYKAAEAITWSGFDIQPGDLAVEIGSAPGGACGRLLELGLRVIGVDPAEMDPRIEEHPRFRHIQARGGDLPRREFRGAKWMLVDSNVKPDQTLVTVGNIVTNRQSDFRGLLITLKLGDYDAAASIDRWKAKVESWNPTNVEIRQLARNKCEVCFAVTMPG</sequence>
<dbReference type="Gene3D" id="3.40.50.150">
    <property type="entry name" value="Vaccinia Virus protein VP39"/>
    <property type="match status" value="1"/>
</dbReference>
<name>A0A5C6EMG6_9BACT</name>
<dbReference type="GO" id="GO:0032259">
    <property type="term" value="P:methylation"/>
    <property type="evidence" value="ECO:0007669"/>
    <property type="project" value="UniProtKB-KW"/>
</dbReference>
<dbReference type="Proteomes" id="UP000318288">
    <property type="component" value="Unassembled WGS sequence"/>
</dbReference>
<comment type="caution">
    <text evidence="2">The sequence shown here is derived from an EMBL/GenBank/DDBJ whole genome shotgun (WGS) entry which is preliminary data.</text>
</comment>
<dbReference type="AlphaFoldDB" id="A0A5C6EMG6"/>
<keyword evidence="2" id="KW-0489">Methyltransferase</keyword>
<dbReference type="RefSeq" id="WP_146459611.1">
    <property type="nucleotide sequence ID" value="NZ_SJPW01000005.1"/>
</dbReference>
<evidence type="ECO:0000259" key="1">
    <source>
        <dbReference type="Pfam" id="PF01728"/>
    </source>
</evidence>
<dbReference type="EMBL" id="SJPW01000005">
    <property type="protein sequence ID" value="TWU50943.1"/>
    <property type="molecule type" value="Genomic_DNA"/>
</dbReference>
<dbReference type="GO" id="GO:0008168">
    <property type="term" value="F:methyltransferase activity"/>
    <property type="evidence" value="ECO:0007669"/>
    <property type="project" value="UniProtKB-KW"/>
</dbReference>
<feature type="domain" description="Ribosomal RNA methyltransferase FtsJ" evidence="1">
    <location>
        <begin position="191"/>
        <end position="255"/>
    </location>
</feature>
<protein>
    <submittedName>
        <fullName evidence="2">Putative 23S rRNA ribose 2'-O-ribose methyltransferase</fullName>
    </submittedName>
</protein>
<dbReference type="OrthoDB" id="5290747at2"/>
<evidence type="ECO:0000313" key="3">
    <source>
        <dbReference type="Proteomes" id="UP000318288"/>
    </source>
</evidence>
<reference evidence="2 3" key="1">
    <citation type="submission" date="2019-02" db="EMBL/GenBank/DDBJ databases">
        <title>Deep-cultivation of Planctomycetes and their phenomic and genomic characterization uncovers novel biology.</title>
        <authorList>
            <person name="Wiegand S."/>
            <person name="Jogler M."/>
            <person name="Boedeker C."/>
            <person name="Pinto D."/>
            <person name="Vollmers J."/>
            <person name="Rivas-Marin E."/>
            <person name="Kohn T."/>
            <person name="Peeters S.H."/>
            <person name="Heuer A."/>
            <person name="Rast P."/>
            <person name="Oberbeckmann S."/>
            <person name="Bunk B."/>
            <person name="Jeske O."/>
            <person name="Meyerdierks A."/>
            <person name="Storesund J.E."/>
            <person name="Kallscheuer N."/>
            <person name="Luecker S."/>
            <person name="Lage O.M."/>
            <person name="Pohl T."/>
            <person name="Merkel B.J."/>
            <person name="Hornburger P."/>
            <person name="Mueller R.-W."/>
            <person name="Bruemmer F."/>
            <person name="Labrenz M."/>
            <person name="Spormann A.M."/>
            <person name="Op Den Camp H."/>
            <person name="Overmann J."/>
            <person name="Amann R."/>
            <person name="Jetten M.S.M."/>
            <person name="Mascher T."/>
            <person name="Medema M.H."/>
            <person name="Devos D.P."/>
            <person name="Kaster A.-K."/>
            <person name="Ovreas L."/>
            <person name="Rohde M."/>
            <person name="Galperin M.Y."/>
            <person name="Jogler C."/>
        </authorList>
    </citation>
    <scope>NUCLEOTIDE SEQUENCE [LARGE SCALE GENOMIC DNA]</scope>
    <source>
        <strain evidence="2 3">Poly51</strain>
    </source>
</reference>
<proteinExistence type="predicted"/>
<dbReference type="SUPFAM" id="SSF53335">
    <property type="entry name" value="S-adenosyl-L-methionine-dependent methyltransferases"/>
    <property type="match status" value="1"/>
</dbReference>
<dbReference type="Pfam" id="PF01728">
    <property type="entry name" value="FtsJ"/>
    <property type="match status" value="1"/>
</dbReference>